<evidence type="ECO:0000313" key="3">
    <source>
        <dbReference type="Proteomes" id="UP000549457"/>
    </source>
</evidence>
<name>A0A840SU67_9RHOB</name>
<dbReference type="EMBL" id="JACHFM010000002">
    <property type="protein sequence ID" value="MBB5222702.1"/>
    <property type="molecule type" value="Genomic_DNA"/>
</dbReference>
<keyword evidence="3" id="KW-1185">Reference proteome</keyword>
<comment type="caution">
    <text evidence="2">The sequence shown here is derived from an EMBL/GenBank/DDBJ whole genome shotgun (WGS) entry which is preliminary data.</text>
</comment>
<keyword evidence="1" id="KW-0732">Signal</keyword>
<sequence>MWFGRLFRGLGAGLLALAATPAAAWTPASLIAPCEGDCAVSIYGGTYVENAMAKVLVTRPEFPASWDYTTDDHLIATAISREAGWLWDRHVSLEPEVGIGQRFGRQKATEVWGALFVRYHGFPWDGVVRTTVAVSTGLNWASDKTAVERDRNQNDEEGSHVLHFLAPEVTFSLPSHPGAELLFRMHHRSGIFGLINGASGGAQYATVGLRLHF</sequence>
<evidence type="ECO:0000313" key="2">
    <source>
        <dbReference type="EMBL" id="MBB5222702.1"/>
    </source>
</evidence>
<feature type="signal peptide" evidence="1">
    <location>
        <begin position="1"/>
        <end position="24"/>
    </location>
</feature>
<dbReference type="Proteomes" id="UP000549457">
    <property type="component" value="Unassembled WGS sequence"/>
</dbReference>
<dbReference type="RefSeq" id="WP_184149978.1">
    <property type="nucleotide sequence ID" value="NZ_JACHFM010000002.1"/>
</dbReference>
<feature type="chain" id="PRO_5032646508" description="Acyloxyacyl hydrolase" evidence="1">
    <location>
        <begin position="25"/>
        <end position="213"/>
    </location>
</feature>
<dbReference type="AlphaFoldDB" id="A0A840SU67"/>
<gene>
    <name evidence="2" type="ORF">HNP73_002638</name>
</gene>
<organism evidence="2 3">
    <name type="scientific">Amaricoccus macauensis</name>
    <dbReference type="NCBI Taxonomy" id="57001"/>
    <lineage>
        <taxon>Bacteria</taxon>
        <taxon>Pseudomonadati</taxon>
        <taxon>Pseudomonadota</taxon>
        <taxon>Alphaproteobacteria</taxon>
        <taxon>Rhodobacterales</taxon>
        <taxon>Paracoccaceae</taxon>
        <taxon>Amaricoccus</taxon>
    </lineage>
</organism>
<protein>
    <recommendedName>
        <fullName evidence="4">Acyloxyacyl hydrolase</fullName>
    </recommendedName>
</protein>
<evidence type="ECO:0000256" key="1">
    <source>
        <dbReference type="SAM" id="SignalP"/>
    </source>
</evidence>
<proteinExistence type="predicted"/>
<reference evidence="2 3" key="1">
    <citation type="submission" date="2020-08" db="EMBL/GenBank/DDBJ databases">
        <title>Genomic Encyclopedia of Type Strains, Phase IV (KMG-IV): sequencing the most valuable type-strain genomes for metagenomic binning, comparative biology and taxonomic classification.</title>
        <authorList>
            <person name="Goeker M."/>
        </authorList>
    </citation>
    <scope>NUCLEOTIDE SEQUENCE [LARGE SCALE GENOMIC DNA]</scope>
    <source>
        <strain evidence="2 3">DSM 101730</strain>
    </source>
</reference>
<accession>A0A840SU67</accession>
<evidence type="ECO:0008006" key="4">
    <source>
        <dbReference type="Google" id="ProtNLM"/>
    </source>
</evidence>